<dbReference type="EMBL" id="JAHKSW010000028">
    <property type="protein sequence ID" value="KAG7314571.1"/>
    <property type="molecule type" value="Genomic_DNA"/>
</dbReference>
<proteinExistence type="predicted"/>
<comment type="caution">
    <text evidence="1">The sequence shown here is derived from an EMBL/GenBank/DDBJ whole genome shotgun (WGS) entry which is preliminary data.</text>
</comment>
<sequence>MGGLHQQKQEDVPSGALLLLLEAPGMPTHWTSREPKVVKSRLVGLFLVAQNRASYLPSRESITRVPGLVIL</sequence>
<evidence type="ECO:0000313" key="2">
    <source>
        <dbReference type="Proteomes" id="UP000824219"/>
    </source>
</evidence>
<name>A0A9D3S7X2_9TELE</name>
<dbReference type="AlphaFoldDB" id="A0A9D3S7X2"/>
<evidence type="ECO:0000313" key="1">
    <source>
        <dbReference type="EMBL" id="KAG7314571.1"/>
    </source>
</evidence>
<reference evidence="1 2" key="1">
    <citation type="submission" date="2021-06" db="EMBL/GenBank/DDBJ databases">
        <title>Chromosome-level genome assembly of the red-tail catfish (Hemibagrus wyckioides).</title>
        <authorList>
            <person name="Shao F."/>
        </authorList>
    </citation>
    <scope>NUCLEOTIDE SEQUENCE [LARGE SCALE GENOMIC DNA]</scope>
    <source>
        <strain evidence="1">EC202008001</strain>
        <tissue evidence="1">Blood</tissue>
    </source>
</reference>
<keyword evidence="2" id="KW-1185">Reference proteome</keyword>
<protein>
    <submittedName>
        <fullName evidence="1">Uncharacterized protein</fullName>
    </submittedName>
</protein>
<accession>A0A9D3S7X2</accession>
<dbReference type="Proteomes" id="UP000824219">
    <property type="component" value="Linkage Group LG28"/>
</dbReference>
<organism evidence="1 2">
    <name type="scientific">Hemibagrus wyckioides</name>
    <dbReference type="NCBI Taxonomy" id="337641"/>
    <lineage>
        <taxon>Eukaryota</taxon>
        <taxon>Metazoa</taxon>
        <taxon>Chordata</taxon>
        <taxon>Craniata</taxon>
        <taxon>Vertebrata</taxon>
        <taxon>Euteleostomi</taxon>
        <taxon>Actinopterygii</taxon>
        <taxon>Neopterygii</taxon>
        <taxon>Teleostei</taxon>
        <taxon>Ostariophysi</taxon>
        <taxon>Siluriformes</taxon>
        <taxon>Bagridae</taxon>
        <taxon>Hemibagrus</taxon>
    </lineage>
</organism>
<gene>
    <name evidence="1" type="ORF">KOW79_021874</name>
</gene>